<proteinExistence type="predicted"/>
<dbReference type="AlphaFoldDB" id="A0ABC8W1D6"/>
<reference evidence="2 3" key="2">
    <citation type="submission" date="2024-10" db="EMBL/GenBank/DDBJ databases">
        <authorList>
            <person name="Ryan C."/>
        </authorList>
    </citation>
    <scope>NUCLEOTIDE SEQUENCE [LARGE SCALE GENOMIC DNA]</scope>
</reference>
<dbReference type="PANTHER" id="PTHR33463">
    <property type="entry name" value="NB-ARC DOMAIN-CONTAINING PROTEIN-RELATED"/>
    <property type="match status" value="1"/>
</dbReference>
<organism evidence="2 3">
    <name type="scientific">Urochloa decumbens</name>
    <dbReference type="NCBI Taxonomy" id="240449"/>
    <lineage>
        <taxon>Eukaryota</taxon>
        <taxon>Viridiplantae</taxon>
        <taxon>Streptophyta</taxon>
        <taxon>Embryophyta</taxon>
        <taxon>Tracheophyta</taxon>
        <taxon>Spermatophyta</taxon>
        <taxon>Magnoliopsida</taxon>
        <taxon>Liliopsida</taxon>
        <taxon>Poales</taxon>
        <taxon>Poaceae</taxon>
        <taxon>PACMAD clade</taxon>
        <taxon>Panicoideae</taxon>
        <taxon>Panicodae</taxon>
        <taxon>Paniceae</taxon>
        <taxon>Melinidinae</taxon>
        <taxon>Urochloa</taxon>
    </lineage>
</organism>
<dbReference type="SUPFAM" id="SSF52058">
    <property type="entry name" value="L domain-like"/>
    <property type="match status" value="2"/>
</dbReference>
<protein>
    <recommendedName>
        <fullName evidence="1">Disease resistance protein At4g27190-like leucine-rich repeats domain-containing protein</fullName>
    </recommendedName>
</protein>
<reference evidence="3" key="1">
    <citation type="submission" date="2024-06" db="EMBL/GenBank/DDBJ databases">
        <authorList>
            <person name="Ryan C."/>
        </authorList>
    </citation>
    <scope>NUCLEOTIDE SEQUENCE [LARGE SCALE GENOMIC DNA]</scope>
</reference>
<accession>A0ABC8W1D6</accession>
<name>A0ABC8W1D6_9POAL</name>
<dbReference type="InterPro" id="IPR050905">
    <property type="entry name" value="Plant_NBS-LRR"/>
</dbReference>
<sequence length="982" mass="111299">MATGLDKIIHIDCSMWRSKRALQKAIAEELELPREVMAIFNKRDEEDDFYGVEQSARGIIPSVRKVILNHLHNYKFLVVFHNGSGSYIDLRECGILAAGFMNKRVIWTSRGRFRLHGIQEGNIMELAGSSDVFMSADISSNQIFDIVWDLLYAEAEEVTRYTGVPEHILSPNIVLECLFYTVLRGDNCIDWGTHAPNYWVCDGIIKADTDGGRSSWEIGEAIHRNMHMGGWHEVWVVNIRDAITLCAQQWRTSDRWVTVSLKNLHQQLQNDPTAVHVPPQATSFFWTATIQSSNNNNGTIALEAYMFRQVDDSCLHVLHLSWCTFSFSTPPFLGCGNLRFLLLDHCKDKDATDGSGKMEHHHSYHCVHCFQKLWVLDVSHTDWLWLLSEVSLNLMTELRELNVKAVKKWTISNLNHDSTRMLLNLDMLRVIAEPKDNGADDIYQASPPLVVFPDLSSSSMLKMVVLDGCSDLEQLGHDALSPSLESFSFVSINAAAKIRKISLRGCAQLKSLLLRGLLGSLVELDMSGTAVKTLNLSVVQAPLLRRLLLLGCEKLQAIIWPQEDSEKPKLDVLKIDTTQTAIAREDKYNGDAFFDLIISLRDARLLRSLMHVRLQRYYVNVEISSVACGNASAGARTEAIQGINSGLNGSKQHQVPVLILQKPAGYPETTHPIFKEILQASSSQIAVSDYSDAFAYIPWVSCYISVQDKIPIKLQQDSSTDEESMTTNLPEFVHNKARTMYLHDSMSFTSIPGPSPTAVDYRWNNLTWCRLERCPNIEGTVFTSPSPSDGETHIFWDLYLFWASELQKARYIWNWSTTVLRLGNLSFRNLLFLHIDYCPRIVHVLPLCSSNGLGCQALEVLEIVFCGDLKEVFPSDSSQREFPSLRSIRLHELPKLQSICGRRILAPNLETVKIRGCWSLKRLPAVQHTPCRADKLPTVDCEKEWWDGLEWEGEEADHHPSLYNPSHSAYYKKRLLRPSVLR</sequence>
<dbReference type="Pfam" id="PF23247">
    <property type="entry name" value="LRR_RPS2"/>
    <property type="match status" value="1"/>
</dbReference>
<keyword evidence="3" id="KW-1185">Reference proteome</keyword>
<evidence type="ECO:0000313" key="2">
    <source>
        <dbReference type="EMBL" id="CAL4899374.1"/>
    </source>
</evidence>
<dbReference type="PANTHER" id="PTHR33463:SF209">
    <property type="entry name" value="DISEASE RESISTANCE PROTEIN RPS2-LIKE"/>
    <property type="match status" value="1"/>
</dbReference>
<feature type="domain" description="Disease resistance protein At4g27190-like leucine-rich repeats" evidence="1">
    <location>
        <begin position="819"/>
        <end position="923"/>
    </location>
</feature>
<dbReference type="Gene3D" id="3.80.10.10">
    <property type="entry name" value="Ribonuclease Inhibitor"/>
    <property type="match status" value="2"/>
</dbReference>
<evidence type="ECO:0000259" key="1">
    <source>
        <dbReference type="Pfam" id="PF23247"/>
    </source>
</evidence>
<dbReference type="InterPro" id="IPR057135">
    <property type="entry name" value="At4g27190-like_LRR"/>
</dbReference>
<dbReference type="EMBL" id="OZ075121">
    <property type="protein sequence ID" value="CAL4899374.1"/>
    <property type="molecule type" value="Genomic_DNA"/>
</dbReference>
<dbReference type="Proteomes" id="UP001497457">
    <property type="component" value="Chromosome 11b"/>
</dbReference>
<gene>
    <name evidence="2" type="ORF">URODEC1_LOCUS8177</name>
</gene>
<dbReference type="InterPro" id="IPR032675">
    <property type="entry name" value="LRR_dom_sf"/>
</dbReference>
<evidence type="ECO:0000313" key="3">
    <source>
        <dbReference type="Proteomes" id="UP001497457"/>
    </source>
</evidence>